<gene>
    <name evidence="1" type="ORF">OCTVUL_1B004518</name>
</gene>
<evidence type="ECO:0000313" key="1">
    <source>
        <dbReference type="EMBL" id="CAI9734904.1"/>
    </source>
</evidence>
<dbReference type="Proteomes" id="UP001162480">
    <property type="component" value="Chromosome 17"/>
</dbReference>
<protein>
    <submittedName>
        <fullName evidence="1">Uncharacterized protein</fullName>
    </submittedName>
</protein>
<evidence type="ECO:0000313" key="2">
    <source>
        <dbReference type="Proteomes" id="UP001162480"/>
    </source>
</evidence>
<sequence>MEGDIDRGKDCITVIFSLLNARSSNRYHRQGLQKGRTKSRRLTRTRHGGEHECCSFEYEAFCYDFDMKPKERNTSEFRYLDNHKPDVFARFSELITSYDEKGVTKEPTPSRLISSRSETFIAANFSKSQLHKP</sequence>
<organism evidence="1 2">
    <name type="scientific">Octopus vulgaris</name>
    <name type="common">Common octopus</name>
    <dbReference type="NCBI Taxonomy" id="6645"/>
    <lineage>
        <taxon>Eukaryota</taxon>
        <taxon>Metazoa</taxon>
        <taxon>Spiralia</taxon>
        <taxon>Lophotrochozoa</taxon>
        <taxon>Mollusca</taxon>
        <taxon>Cephalopoda</taxon>
        <taxon>Coleoidea</taxon>
        <taxon>Octopodiformes</taxon>
        <taxon>Octopoda</taxon>
        <taxon>Incirrata</taxon>
        <taxon>Octopodidae</taxon>
        <taxon>Octopus</taxon>
    </lineage>
</organism>
<proteinExistence type="predicted"/>
<reference evidence="1" key="1">
    <citation type="submission" date="2023-08" db="EMBL/GenBank/DDBJ databases">
        <authorList>
            <person name="Alioto T."/>
            <person name="Alioto T."/>
            <person name="Gomez Garrido J."/>
        </authorList>
    </citation>
    <scope>NUCLEOTIDE SEQUENCE</scope>
</reference>
<dbReference type="EMBL" id="OX597830">
    <property type="protein sequence ID" value="CAI9734904.1"/>
    <property type="molecule type" value="Genomic_DNA"/>
</dbReference>
<dbReference type="AlphaFoldDB" id="A0AA36BIV2"/>
<accession>A0AA36BIV2</accession>
<keyword evidence="2" id="KW-1185">Reference proteome</keyword>
<name>A0AA36BIV2_OCTVU</name>